<gene>
    <name evidence="1" type="ORF">UX45_C0007G0002</name>
</gene>
<name>A0A0G1SK67_9BACT</name>
<proteinExistence type="predicted"/>
<evidence type="ECO:0000313" key="2">
    <source>
        <dbReference type="Proteomes" id="UP000034705"/>
    </source>
</evidence>
<dbReference type="AlphaFoldDB" id="A0A0G1SK67"/>
<comment type="caution">
    <text evidence="1">The sequence shown here is derived from an EMBL/GenBank/DDBJ whole genome shotgun (WGS) entry which is preliminary data.</text>
</comment>
<evidence type="ECO:0000313" key="1">
    <source>
        <dbReference type="EMBL" id="KKU33675.1"/>
    </source>
</evidence>
<reference evidence="1 2" key="1">
    <citation type="journal article" date="2015" name="Nature">
        <title>rRNA introns, odd ribosomes, and small enigmatic genomes across a large radiation of phyla.</title>
        <authorList>
            <person name="Brown C.T."/>
            <person name="Hug L.A."/>
            <person name="Thomas B.C."/>
            <person name="Sharon I."/>
            <person name="Castelle C.J."/>
            <person name="Singh A."/>
            <person name="Wilkins M.J."/>
            <person name="Williams K.H."/>
            <person name="Banfield J.F."/>
        </authorList>
    </citation>
    <scope>NUCLEOTIDE SEQUENCE [LARGE SCALE GENOMIC DNA]</scope>
</reference>
<organism evidence="1 2">
    <name type="scientific">Candidatus Uhrbacteria bacterium GW2011_GWF2_46_218</name>
    <dbReference type="NCBI Taxonomy" id="1619001"/>
    <lineage>
        <taxon>Bacteria</taxon>
        <taxon>Candidatus Uhriibacteriota</taxon>
    </lineage>
</organism>
<protein>
    <submittedName>
        <fullName evidence="1">Uncharacterized protein</fullName>
    </submittedName>
</protein>
<dbReference type="Proteomes" id="UP000034705">
    <property type="component" value="Unassembled WGS sequence"/>
</dbReference>
<dbReference type="EMBL" id="LCMG01000007">
    <property type="protein sequence ID" value="KKU33675.1"/>
    <property type="molecule type" value="Genomic_DNA"/>
</dbReference>
<sequence length="181" mass="19431">MRKSAIIVLFLALSNQTGKTGEVMKNLWFFALIFLSGCAHLQPIKLEVTETEGSVAITSNVPSGRTLDLLRGLTQREVMSGALERGVPATIWDQGLPLAKVGGDQPFMYGNFYGYGAGMAYALDPLAAASSNAAEMTYEMQARAQVPEAVGANGSSPTKQTSLEQDVRAIQRWIGVQESSE</sequence>
<accession>A0A0G1SK67</accession>